<sequence length="115" mass="12317">MKMVSICMAAGLALLSFGAAQAQTVVTGDGGMTLYTFDRDAEGKSACYDDCARNWPPYLGSSDEDKGEGWTLVERNDGALQWAYDGKPLYYYAGDKAAGETTGDGRGGVWHVLTE</sequence>
<evidence type="ECO:0000256" key="1">
    <source>
        <dbReference type="SAM" id="SignalP"/>
    </source>
</evidence>
<dbReference type="GeneID" id="51370765"/>
<dbReference type="EMBL" id="CP044425">
    <property type="protein sequence ID" value="QFG36395.1"/>
    <property type="molecule type" value="Genomic_DNA"/>
</dbReference>
<evidence type="ECO:0000313" key="4">
    <source>
        <dbReference type="EMBL" id="RKS43019.1"/>
    </source>
</evidence>
<dbReference type="Proteomes" id="UP000273626">
    <property type="component" value="Unassembled WGS sequence"/>
</dbReference>
<geneLocation type="plasmid" evidence="2">
    <name>pPAN2</name>
</geneLocation>
<protein>
    <submittedName>
        <fullName evidence="4">Lipoprotein with Yx(FWY)xxD motif</fullName>
    </submittedName>
</protein>
<dbReference type="OrthoDB" id="9800666at2"/>
<geneLocation type="plasmid" evidence="6">
    <name>ppan2</name>
</geneLocation>
<dbReference type="RefSeq" id="WP_024843889.1">
    <property type="nucleotide sequence ID" value="NZ_CP044425.1"/>
</dbReference>
<geneLocation type="plasmid" evidence="3 7">
    <name>unnamed1</name>
</geneLocation>
<dbReference type="PANTHER" id="PTHR39335">
    <property type="entry name" value="BLL4220 PROTEIN"/>
    <property type="match status" value="1"/>
</dbReference>
<reference evidence="4 5" key="1">
    <citation type="submission" date="2018-10" db="EMBL/GenBank/DDBJ databases">
        <title>Genomic Encyclopedia of Archaeal and Bacterial Type Strains, Phase II (KMG-II): from individual species to whole genera.</title>
        <authorList>
            <person name="Goeker M."/>
        </authorList>
    </citation>
    <scope>NUCLEOTIDE SEQUENCE [LARGE SCALE GENOMIC DNA]</scope>
    <source>
        <strain evidence="5">ATCC 35512 / DSM 2944 / CIP 106514 / LMD 82.5 / NBRC 102493 / NCCB 82005 / GB17</strain>
        <strain evidence="4">DSM 2944</strain>
    </source>
</reference>
<evidence type="ECO:0000313" key="6">
    <source>
        <dbReference type="Proteomes" id="UP000326453"/>
    </source>
</evidence>
<dbReference type="AlphaFoldDB" id="A0A1I5IZ19"/>
<accession>A0A1I5IZ19</accession>
<evidence type="ECO:0000313" key="7">
    <source>
        <dbReference type="Proteomes" id="UP000509322"/>
    </source>
</evidence>
<dbReference type="PANTHER" id="PTHR39335:SF1">
    <property type="entry name" value="BLL4220 PROTEIN"/>
    <property type="match status" value="1"/>
</dbReference>
<keyword evidence="4" id="KW-0449">Lipoprotein</keyword>
<reference evidence="3 7" key="3">
    <citation type="submission" date="2020-07" db="EMBL/GenBank/DDBJ databases">
        <title>The complete genome of Paracoccus pantotrophus ACCC 10489.</title>
        <authorList>
            <person name="Si Y."/>
        </authorList>
    </citation>
    <scope>NUCLEOTIDE SEQUENCE [LARGE SCALE GENOMIC DNA]</scope>
    <source>
        <strain evidence="3 7">ACCC10489</strain>
        <plasmid evidence="3 7">unnamed1</plasmid>
    </source>
</reference>
<dbReference type="Proteomes" id="UP000509322">
    <property type="component" value="Plasmid unnamed1"/>
</dbReference>
<evidence type="ECO:0000313" key="3">
    <source>
        <dbReference type="EMBL" id="QLH16979.1"/>
    </source>
</evidence>
<feature type="chain" id="PRO_5044559554" evidence="1">
    <location>
        <begin position="23"/>
        <end position="115"/>
    </location>
</feature>
<dbReference type="Pfam" id="PF03640">
    <property type="entry name" value="Lipoprotein_15"/>
    <property type="match status" value="2"/>
</dbReference>
<gene>
    <name evidence="4" type="ORF">BDE18_3950</name>
    <name evidence="2" type="ORF">ESD82_09320</name>
    <name evidence="3" type="ORF">HYQ43_22535</name>
</gene>
<dbReference type="KEGG" id="ppan:ESD82_09320"/>
<reference evidence="2 6" key="2">
    <citation type="submission" date="2019-01" db="EMBL/GenBank/DDBJ databases">
        <title>Complete Genome Sequence and Annotation of the Paracoccus pantotrophus type strain DSM 2944.</title>
        <authorList>
            <person name="Bockwoldt J.A."/>
            <person name="Zimmermann M."/>
            <person name="Tiso T."/>
            <person name="Blank L.M."/>
        </authorList>
    </citation>
    <scope>NUCLEOTIDE SEQUENCE [LARGE SCALE GENOMIC DNA]</scope>
    <source>
        <strain evidence="2 6">DSM 2944</strain>
        <plasmid evidence="6">ppan2</plasmid>
        <plasmid evidence="2">pPAN2</plasmid>
    </source>
</reference>
<feature type="signal peptide" evidence="1">
    <location>
        <begin position="1"/>
        <end position="22"/>
    </location>
</feature>
<proteinExistence type="predicted"/>
<keyword evidence="5" id="KW-1185">Reference proteome</keyword>
<name>A0A1I5IZ19_PARPN</name>
<organism evidence="2 6">
    <name type="scientific">Paracoccus pantotrophus</name>
    <name type="common">Thiosphaera pantotropha</name>
    <dbReference type="NCBI Taxonomy" id="82367"/>
    <lineage>
        <taxon>Bacteria</taxon>
        <taxon>Pseudomonadati</taxon>
        <taxon>Pseudomonadota</taxon>
        <taxon>Alphaproteobacteria</taxon>
        <taxon>Rhodobacterales</taxon>
        <taxon>Paracoccaceae</taxon>
        <taxon>Paracoccus</taxon>
    </lineage>
</organism>
<dbReference type="EMBL" id="RBLI01000003">
    <property type="protein sequence ID" value="RKS43019.1"/>
    <property type="molecule type" value="Genomic_DNA"/>
</dbReference>
<evidence type="ECO:0000313" key="5">
    <source>
        <dbReference type="Proteomes" id="UP000273626"/>
    </source>
</evidence>
<keyword evidence="2" id="KW-0614">Plasmid</keyword>
<dbReference type="EMBL" id="CP058691">
    <property type="protein sequence ID" value="QLH16979.1"/>
    <property type="molecule type" value="Genomic_DNA"/>
</dbReference>
<evidence type="ECO:0000313" key="2">
    <source>
        <dbReference type="EMBL" id="QFG36395.1"/>
    </source>
</evidence>
<keyword evidence="1" id="KW-0732">Signal</keyword>
<dbReference type="Proteomes" id="UP000326453">
    <property type="component" value="Plasmid pPAN2"/>
</dbReference>
<dbReference type="InterPro" id="IPR005297">
    <property type="entry name" value="Lipoprotein_repeat"/>
</dbReference>
<dbReference type="PIRSF" id="PIRSF029720">
    <property type="entry name" value="UCP029720"/>
    <property type="match status" value="1"/>
</dbReference>
<dbReference type="InterPro" id="IPR014558">
    <property type="entry name" value="UCP029720"/>
</dbReference>
<dbReference type="GO" id="GO:0043448">
    <property type="term" value="P:alkane catabolic process"/>
    <property type="evidence" value="ECO:0007669"/>
    <property type="project" value="TreeGrafter"/>
</dbReference>